<evidence type="ECO:0000313" key="3">
    <source>
        <dbReference type="Proteomes" id="UP001295423"/>
    </source>
</evidence>
<proteinExistence type="predicted"/>
<keyword evidence="1" id="KW-0732">Signal</keyword>
<gene>
    <name evidence="2" type="ORF">CYCCA115_LOCUS13435</name>
</gene>
<protein>
    <recommendedName>
        <fullName evidence="4">PS II complex 12 kDa extrinsic protein</fullName>
    </recommendedName>
</protein>
<evidence type="ECO:0000256" key="1">
    <source>
        <dbReference type="SAM" id="SignalP"/>
    </source>
</evidence>
<organism evidence="2 3">
    <name type="scientific">Cylindrotheca closterium</name>
    <dbReference type="NCBI Taxonomy" id="2856"/>
    <lineage>
        <taxon>Eukaryota</taxon>
        <taxon>Sar</taxon>
        <taxon>Stramenopiles</taxon>
        <taxon>Ochrophyta</taxon>
        <taxon>Bacillariophyta</taxon>
        <taxon>Bacillariophyceae</taxon>
        <taxon>Bacillariophycidae</taxon>
        <taxon>Bacillariales</taxon>
        <taxon>Bacillariaceae</taxon>
        <taxon>Cylindrotheca</taxon>
    </lineage>
</organism>
<dbReference type="AlphaFoldDB" id="A0AAD2FSN0"/>
<reference evidence="2" key="1">
    <citation type="submission" date="2023-08" db="EMBL/GenBank/DDBJ databases">
        <authorList>
            <person name="Audoor S."/>
            <person name="Bilcke G."/>
        </authorList>
    </citation>
    <scope>NUCLEOTIDE SEQUENCE</scope>
</reference>
<evidence type="ECO:0008006" key="4">
    <source>
        <dbReference type="Google" id="ProtNLM"/>
    </source>
</evidence>
<feature type="chain" id="PRO_5042185759" description="PS II complex 12 kDa extrinsic protein" evidence="1">
    <location>
        <begin position="21"/>
        <end position="119"/>
    </location>
</feature>
<dbReference type="Proteomes" id="UP001295423">
    <property type="component" value="Unassembled WGS sequence"/>
</dbReference>
<sequence length="119" mass="12066">MMKLFSFFALAVLFVSSANALAPAHTNDRRAFLSKVATSAATVAAVSTLAAPAAFAKQSNYDLDVGDTVVPEKEVKKSGGGGGSIVGGALAGGLLLSLPFFAPNLARMAGVKNAKLPKK</sequence>
<accession>A0AAD2FSN0</accession>
<dbReference type="PROSITE" id="PS51318">
    <property type="entry name" value="TAT"/>
    <property type="match status" value="1"/>
</dbReference>
<evidence type="ECO:0000313" key="2">
    <source>
        <dbReference type="EMBL" id="CAJ1952208.1"/>
    </source>
</evidence>
<name>A0AAD2FSN0_9STRA</name>
<feature type="signal peptide" evidence="1">
    <location>
        <begin position="1"/>
        <end position="20"/>
    </location>
</feature>
<comment type="caution">
    <text evidence="2">The sequence shown here is derived from an EMBL/GenBank/DDBJ whole genome shotgun (WGS) entry which is preliminary data.</text>
</comment>
<dbReference type="EMBL" id="CAKOGP040001803">
    <property type="protein sequence ID" value="CAJ1952208.1"/>
    <property type="molecule type" value="Genomic_DNA"/>
</dbReference>
<keyword evidence="3" id="KW-1185">Reference proteome</keyword>
<dbReference type="InterPro" id="IPR006311">
    <property type="entry name" value="TAT_signal"/>
</dbReference>